<name>A0A9R0AXL1_CYPCA</name>
<keyword evidence="1" id="KW-0735">Signal-anchor</keyword>
<reference evidence="2" key="1">
    <citation type="submission" date="2025-08" db="UniProtKB">
        <authorList>
            <consortium name="RefSeq"/>
        </authorList>
    </citation>
    <scope>IDENTIFICATION</scope>
    <source>
        <tissue evidence="2">Muscle</tissue>
    </source>
</reference>
<dbReference type="GO" id="GO:0001540">
    <property type="term" value="F:amyloid-beta binding"/>
    <property type="evidence" value="ECO:0007669"/>
    <property type="project" value="TreeGrafter"/>
</dbReference>
<dbReference type="GO" id="GO:0005886">
    <property type="term" value="C:plasma membrane"/>
    <property type="evidence" value="ECO:0007669"/>
    <property type="project" value="UniProtKB-UniRule"/>
</dbReference>
<comment type="subcellular location">
    <subcellularLocation>
        <location evidence="1">Membrane</location>
        <topology evidence="1">Single-pass type II membrane protein</topology>
    </subcellularLocation>
</comment>
<dbReference type="AlphaFoldDB" id="A0A9R0AXL1"/>
<dbReference type="GO" id="GO:0005794">
    <property type="term" value="C:Golgi apparatus"/>
    <property type="evidence" value="ECO:0007669"/>
    <property type="project" value="TreeGrafter"/>
</dbReference>
<organism evidence="2">
    <name type="scientific">Cyprinus carpio</name>
    <name type="common">Common carp</name>
    <dbReference type="NCBI Taxonomy" id="7962"/>
    <lineage>
        <taxon>Eukaryota</taxon>
        <taxon>Metazoa</taxon>
        <taxon>Chordata</taxon>
        <taxon>Craniata</taxon>
        <taxon>Vertebrata</taxon>
        <taxon>Euteleostomi</taxon>
        <taxon>Actinopterygii</taxon>
        <taxon>Neopterygii</taxon>
        <taxon>Teleostei</taxon>
        <taxon>Ostariophysi</taxon>
        <taxon>Cypriniformes</taxon>
        <taxon>Cyprinidae</taxon>
        <taxon>Cyprininae</taxon>
        <taxon>Cyprinus</taxon>
    </lineage>
</organism>
<dbReference type="KEGG" id="ccar:122145393"/>
<accession>A0A9R0AXL1</accession>
<dbReference type="GO" id="GO:0070062">
    <property type="term" value="C:extracellular exosome"/>
    <property type="evidence" value="ECO:0007669"/>
    <property type="project" value="TreeGrafter"/>
</dbReference>
<dbReference type="InterPro" id="IPR040145">
    <property type="entry name" value="ITM2"/>
</dbReference>
<dbReference type="PANTHER" id="PTHR10962:SF4">
    <property type="entry name" value="INTEGRAL MEMBRANE PROTEIN 2B"/>
    <property type="match status" value="1"/>
</dbReference>
<dbReference type="GO" id="GO:0042985">
    <property type="term" value="P:negative regulation of amyloid precursor protein biosynthetic process"/>
    <property type="evidence" value="ECO:0007669"/>
    <property type="project" value="TreeGrafter"/>
</dbReference>
<dbReference type="Proteomes" id="UP001155660">
    <property type="component" value="Chromosome A6"/>
</dbReference>
<keyword evidence="1" id="KW-0812">Transmembrane</keyword>
<evidence type="ECO:0000313" key="2">
    <source>
        <dbReference type="RefSeq" id="XP_042615097.1"/>
    </source>
</evidence>
<sequence>MVKLAFNSALGQKDSKKKKKDHACQLRDVEPTVAPYQEAVQGLGCWCTSCWPSGHSSASLVWSWRGACLYRYRLTHERMYFCGVNYREENYKMQDSQEEPDMAICQPHTRRVEARVRVLEDEGVEIINIPVPKFSGQWTPADIVQDSNRRLEAYLALRLNKCYVTSSTPNTLLWMPPRDLLELLVNIKCNCSKHCYLIIEALRNSHPFSWQTTGPMPQSYLVRGKDGSGPEAGAPYKDQILNSDHTSHTHSPYHFSLFTGIQKREALNCHKILHFENKFVVETLICERRGVG</sequence>
<dbReference type="PANTHER" id="PTHR10962">
    <property type="entry name" value="INTEGRAL TRANSMEMBRANE PROTEIN 2"/>
    <property type="match status" value="1"/>
</dbReference>
<gene>
    <name evidence="2" type="primary">LOC122145393</name>
</gene>
<keyword evidence="1" id="KW-0472">Membrane</keyword>
<keyword evidence="1" id="KW-1003">Cell membrane</keyword>
<evidence type="ECO:0000256" key="1">
    <source>
        <dbReference type="RuleBase" id="RU367061"/>
    </source>
</evidence>
<protein>
    <recommendedName>
        <fullName evidence="1">Integral membrane protein 2</fullName>
    </recommendedName>
</protein>
<proteinExistence type="inferred from homology"/>
<dbReference type="GeneID" id="122145393"/>
<dbReference type="RefSeq" id="XP_042615097.1">
    <property type="nucleotide sequence ID" value="XM_042759163.1"/>
</dbReference>
<comment type="similarity">
    <text evidence="1">Belongs to the ITM2 family.</text>
</comment>
<dbReference type="OrthoDB" id="9982095at2759"/>